<accession>A0ABV2PBU8</accession>
<dbReference type="RefSeq" id="WP_354232599.1">
    <property type="nucleotide sequence ID" value="NZ_JBEPSN010000012.1"/>
</dbReference>
<dbReference type="EMBL" id="JBEPSN010000012">
    <property type="protein sequence ID" value="MET4542254.1"/>
    <property type="molecule type" value="Genomic_DNA"/>
</dbReference>
<proteinExistence type="predicted"/>
<feature type="transmembrane region" description="Helical" evidence="2">
    <location>
        <begin position="28"/>
        <end position="49"/>
    </location>
</feature>
<dbReference type="Proteomes" id="UP001549307">
    <property type="component" value="Unassembled WGS sequence"/>
</dbReference>
<keyword evidence="2" id="KW-1133">Transmembrane helix</keyword>
<keyword evidence="4" id="KW-1185">Reference proteome</keyword>
<sequence>MKDSAPAPSPKDAVTVVHWERKPGDEPVIKFVIFSVLGVLLGLLLMVLMPAFRSIGALALFTVVFAGLLTIPVIAAQRNFMRGLVKRINDTIDAVTHSSRHGLSVKQLNRLIRSGEPWPIAVSGVPGLRLQVQRVLAREEDAPGKWRAVITAAPPRNGMSSFDRLLEAALSGGTGTSAHSRRIEGAPNVGGSR</sequence>
<keyword evidence="2" id="KW-0472">Membrane</keyword>
<evidence type="ECO:0000313" key="3">
    <source>
        <dbReference type="EMBL" id="MET4542254.1"/>
    </source>
</evidence>
<evidence type="ECO:0000256" key="1">
    <source>
        <dbReference type="SAM" id="MobiDB-lite"/>
    </source>
</evidence>
<evidence type="ECO:0000313" key="4">
    <source>
        <dbReference type="Proteomes" id="UP001549307"/>
    </source>
</evidence>
<dbReference type="GeneID" id="92754985"/>
<reference evidence="3 4" key="1">
    <citation type="submission" date="2024-06" db="EMBL/GenBank/DDBJ databases">
        <title>Sorghum-associated microbial communities from plants grown in Nebraska, USA.</title>
        <authorList>
            <person name="Schachtman D."/>
        </authorList>
    </citation>
    <scope>NUCLEOTIDE SEQUENCE [LARGE SCALE GENOMIC DNA]</scope>
    <source>
        <strain evidence="3 4">3552</strain>
    </source>
</reference>
<keyword evidence="2" id="KW-0812">Transmembrane</keyword>
<organism evidence="3 4">
    <name type="scientific">Arthrobacter bambusae</name>
    <dbReference type="NCBI Taxonomy" id="1338426"/>
    <lineage>
        <taxon>Bacteria</taxon>
        <taxon>Bacillati</taxon>
        <taxon>Actinomycetota</taxon>
        <taxon>Actinomycetes</taxon>
        <taxon>Micrococcales</taxon>
        <taxon>Micrococcaceae</taxon>
        <taxon>Arthrobacter</taxon>
    </lineage>
</organism>
<comment type="caution">
    <text evidence="3">The sequence shown here is derived from an EMBL/GenBank/DDBJ whole genome shotgun (WGS) entry which is preliminary data.</text>
</comment>
<evidence type="ECO:0000256" key="2">
    <source>
        <dbReference type="SAM" id="Phobius"/>
    </source>
</evidence>
<feature type="transmembrane region" description="Helical" evidence="2">
    <location>
        <begin position="55"/>
        <end position="76"/>
    </location>
</feature>
<gene>
    <name evidence="3" type="ORF">ABIE37_004059</name>
</gene>
<name>A0ABV2PBU8_9MICC</name>
<feature type="region of interest" description="Disordered" evidence="1">
    <location>
        <begin position="172"/>
        <end position="193"/>
    </location>
</feature>
<protein>
    <submittedName>
        <fullName evidence="3">Uncharacterized protein</fullName>
    </submittedName>
</protein>